<organism evidence="6 7">
    <name type="scientific">Gracilariopsis chorda</name>
    <dbReference type="NCBI Taxonomy" id="448386"/>
    <lineage>
        <taxon>Eukaryota</taxon>
        <taxon>Rhodophyta</taxon>
        <taxon>Florideophyceae</taxon>
        <taxon>Rhodymeniophycidae</taxon>
        <taxon>Gracilariales</taxon>
        <taxon>Gracilariaceae</taxon>
        <taxon>Gracilariopsis</taxon>
    </lineage>
</organism>
<dbReference type="STRING" id="448386.A0A2V3IH98"/>
<dbReference type="AlphaFoldDB" id="A0A2V3IH98"/>
<dbReference type="EMBL" id="NBIV01000218">
    <property type="protein sequence ID" value="PXF41393.1"/>
    <property type="molecule type" value="Genomic_DNA"/>
</dbReference>
<keyword evidence="7" id="KW-1185">Reference proteome</keyword>
<dbReference type="PANTHER" id="PTHR10724">
    <property type="entry name" value="30S RIBOSOMAL PROTEIN S1"/>
    <property type="match status" value="1"/>
</dbReference>
<sequence>MTRMVFTARAPSKDSISRFERMRQRFGVPAVSEEKSGFTYSDFEEAIADFDYRFENGDICSGRVYQYERNGALVDIGAKASAFCPLHEMSMIKVEKAEHALTIGEDREFQVISREDANGQLKVSIRRIEFARAWERVAQLQAEDVTVLAEVIAVNRGGSLVMIEGLRAFLPSSHTSIRTPREELIGVELPLKFLEVSAEKGRLVVSHRRAVVEKQMTNLVAGEVVEGVIRGVKPYGAFVDIGGVSGLLHVSQISHDHVGDIPAVVPDGTVVKCMIINQDKEKGRISLSTKTLEPEPGDMLRDAAMVYERAEEMAARYHKRLEEERKAAADVADDIVSTLDIGSLDDIGVDPVPAEAA</sequence>
<proteinExistence type="inferred from homology"/>
<dbReference type="SUPFAM" id="SSF50249">
    <property type="entry name" value="Nucleic acid-binding proteins"/>
    <property type="match status" value="3"/>
</dbReference>
<dbReference type="GO" id="GO:0005840">
    <property type="term" value="C:ribosome"/>
    <property type="evidence" value="ECO:0007669"/>
    <property type="project" value="UniProtKB-KW"/>
</dbReference>
<dbReference type="GO" id="GO:0003729">
    <property type="term" value="F:mRNA binding"/>
    <property type="evidence" value="ECO:0007669"/>
    <property type="project" value="UniProtKB-ARBA"/>
</dbReference>
<keyword evidence="2 6" id="KW-0689">Ribosomal protein</keyword>
<evidence type="ECO:0000313" key="7">
    <source>
        <dbReference type="Proteomes" id="UP000247409"/>
    </source>
</evidence>
<feature type="domain" description="S1 motif" evidence="5">
    <location>
        <begin position="222"/>
        <end position="290"/>
    </location>
</feature>
<comment type="function">
    <text evidence="4">Associates with the EF-Tu.GDP complex and induces the exchange of GDP to GTP. It remains bound to the aminoacyl-tRNA.EF-Tu.GTP complex up to the GTP hydrolysis stage on the ribosome.</text>
</comment>
<dbReference type="GO" id="GO:0003735">
    <property type="term" value="F:structural constituent of ribosome"/>
    <property type="evidence" value="ECO:0007669"/>
    <property type="project" value="TreeGrafter"/>
</dbReference>
<dbReference type="GO" id="GO:1990904">
    <property type="term" value="C:ribonucleoprotein complex"/>
    <property type="evidence" value="ECO:0007669"/>
    <property type="project" value="UniProtKB-KW"/>
</dbReference>
<evidence type="ECO:0000259" key="5">
    <source>
        <dbReference type="PROSITE" id="PS50126"/>
    </source>
</evidence>
<keyword evidence="3" id="KW-0687">Ribonucleoprotein</keyword>
<comment type="similarity">
    <text evidence="1">Belongs to the bacterial ribosomal protein bS1 family.</text>
</comment>
<evidence type="ECO:0000313" key="6">
    <source>
        <dbReference type="EMBL" id="PXF41393.1"/>
    </source>
</evidence>
<dbReference type="GO" id="GO:0006412">
    <property type="term" value="P:translation"/>
    <property type="evidence" value="ECO:0007669"/>
    <property type="project" value="TreeGrafter"/>
</dbReference>
<gene>
    <name evidence="6" type="ORF">BWQ96_08891</name>
</gene>
<dbReference type="InterPro" id="IPR035104">
    <property type="entry name" value="Ribosomal_protein_S1-like"/>
</dbReference>
<dbReference type="GO" id="GO:0005737">
    <property type="term" value="C:cytoplasm"/>
    <property type="evidence" value="ECO:0007669"/>
    <property type="project" value="UniProtKB-ARBA"/>
</dbReference>
<dbReference type="Pfam" id="PF00575">
    <property type="entry name" value="S1"/>
    <property type="match status" value="3"/>
</dbReference>
<name>A0A2V3IH98_9FLOR</name>
<dbReference type="PANTHER" id="PTHR10724:SF7">
    <property type="entry name" value="SMALL RIBOSOMAL SUBUNIT PROTEIN BS1C"/>
    <property type="match status" value="1"/>
</dbReference>
<protein>
    <submittedName>
        <fullName evidence="6">30S ribosomal protein S1</fullName>
    </submittedName>
</protein>
<dbReference type="InterPro" id="IPR050437">
    <property type="entry name" value="Ribos_protein_bS1-like"/>
</dbReference>
<dbReference type="Proteomes" id="UP000247409">
    <property type="component" value="Unassembled WGS sequence"/>
</dbReference>
<feature type="domain" description="S1 motif" evidence="5">
    <location>
        <begin position="144"/>
        <end position="208"/>
    </location>
</feature>
<dbReference type="FunFam" id="2.40.50.140:FF:000051">
    <property type="entry name" value="RNA-binding transcriptional accessory protein"/>
    <property type="match status" value="1"/>
</dbReference>
<accession>A0A2V3IH98</accession>
<dbReference type="CDD" id="cd04465">
    <property type="entry name" value="S1_RPS1_repeat_ec2_hs2"/>
    <property type="match status" value="1"/>
</dbReference>
<dbReference type="Gene3D" id="2.40.50.140">
    <property type="entry name" value="Nucleic acid-binding proteins"/>
    <property type="match status" value="3"/>
</dbReference>
<feature type="domain" description="S1 motif" evidence="5">
    <location>
        <begin position="57"/>
        <end position="126"/>
    </location>
</feature>
<evidence type="ECO:0000256" key="1">
    <source>
        <dbReference type="ARBA" id="ARBA00006767"/>
    </source>
</evidence>
<dbReference type="InterPro" id="IPR012340">
    <property type="entry name" value="NA-bd_OB-fold"/>
</dbReference>
<evidence type="ECO:0000256" key="3">
    <source>
        <dbReference type="ARBA" id="ARBA00023274"/>
    </source>
</evidence>
<dbReference type="SMART" id="SM00316">
    <property type="entry name" value="S1"/>
    <property type="match status" value="3"/>
</dbReference>
<dbReference type="InterPro" id="IPR003029">
    <property type="entry name" value="S1_domain"/>
</dbReference>
<comment type="caution">
    <text evidence="6">The sequence shown here is derived from an EMBL/GenBank/DDBJ whole genome shotgun (WGS) entry which is preliminary data.</text>
</comment>
<dbReference type="PRINTS" id="PR00681">
    <property type="entry name" value="RIBOSOMALS1"/>
</dbReference>
<dbReference type="OrthoDB" id="412781at2759"/>
<dbReference type="PROSITE" id="PS50126">
    <property type="entry name" value="S1"/>
    <property type="match status" value="3"/>
</dbReference>
<evidence type="ECO:0000256" key="4">
    <source>
        <dbReference type="ARBA" id="ARBA00025453"/>
    </source>
</evidence>
<evidence type="ECO:0000256" key="2">
    <source>
        <dbReference type="ARBA" id="ARBA00022980"/>
    </source>
</evidence>
<reference evidence="6 7" key="1">
    <citation type="journal article" date="2018" name="Mol. Biol. Evol.">
        <title>Analysis of the draft genome of the red seaweed Gracilariopsis chorda provides insights into genome size evolution in Rhodophyta.</title>
        <authorList>
            <person name="Lee J."/>
            <person name="Yang E.C."/>
            <person name="Graf L."/>
            <person name="Yang J.H."/>
            <person name="Qiu H."/>
            <person name="Zel Zion U."/>
            <person name="Chan C.X."/>
            <person name="Stephens T.G."/>
            <person name="Weber A.P.M."/>
            <person name="Boo G.H."/>
            <person name="Boo S.M."/>
            <person name="Kim K.M."/>
            <person name="Shin Y."/>
            <person name="Jung M."/>
            <person name="Lee S.J."/>
            <person name="Yim H.S."/>
            <person name="Lee J.H."/>
            <person name="Bhattacharya D."/>
            <person name="Yoon H.S."/>
        </authorList>
    </citation>
    <scope>NUCLEOTIDE SEQUENCE [LARGE SCALE GENOMIC DNA]</scope>
    <source>
        <strain evidence="6 7">SKKU-2015</strain>
        <tissue evidence="6">Whole body</tissue>
    </source>
</reference>